<keyword evidence="1" id="KW-0597">Phosphoprotein</keyword>
<keyword evidence="4" id="KW-1185">Reference proteome</keyword>
<accession>A0A5C1QFC1</accession>
<dbReference type="SMART" id="SM00448">
    <property type="entry name" value="REC"/>
    <property type="match status" value="1"/>
</dbReference>
<evidence type="ECO:0000313" key="4">
    <source>
        <dbReference type="Proteomes" id="UP000323824"/>
    </source>
</evidence>
<organism evidence="3 4">
    <name type="scientific">Thiospirochaeta perfilievii</name>
    <dbReference type="NCBI Taxonomy" id="252967"/>
    <lineage>
        <taxon>Bacteria</taxon>
        <taxon>Pseudomonadati</taxon>
        <taxon>Spirochaetota</taxon>
        <taxon>Spirochaetia</taxon>
        <taxon>Spirochaetales</taxon>
        <taxon>Spirochaetaceae</taxon>
        <taxon>Thiospirochaeta</taxon>
    </lineage>
</organism>
<dbReference type="Proteomes" id="UP000323824">
    <property type="component" value="Chromosome"/>
</dbReference>
<protein>
    <submittedName>
        <fullName evidence="3">Response regulator</fullName>
    </submittedName>
</protein>
<dbReference type="OrthoDB" id="9790669at2"/>
<dbReference type="SUPFAM" id="SSF52172">
    <property type="entry name" value="CheY-like"/>
    <property type="match status" value="1"/>
</dbReference>
<dbReference type="Pfam" id="PF00072">
    <property type="entry name" value="Response_reg"/>
    <property type="match status" value="1"/>
</dbReference>
<dbReference type="Gene3D" id="3.40.50.2300">
    <property type="match status" value="1"/>
</dbReference>
<dbReference type="RefSeq" id="WP_149569342.1">
    <property type="nucleotide sequence ID" value="NZ_CP035807.1"/>
</dbReference>
<proteinExistence type="predicted"/>
<dbReference type="AlphaFoldDB" id="A0A5C1QFC1"/>
<dbReference type="EMBL" id="CP035807">
    <property type="protein sequence ID" value="QEN06108.1"/>
    <property type="molecule type" value="Genomic_DNA"/>
</dbReference>
<dbReference type="PANTHER" id="PTHR43228:SF1">
    <property type="entry name" value="TWO-COMPONENT RESPONSE REGULATOR ARR22"/>
    <property type="match status" value="1"/>
</dbReference>
<reference evidence="3 4" key="1">
    <citation type="submission" date="2019-02" db="EMBL/GenBank/DDBJ databases">
        <authorList>
            <person name="Fomenkov A."/>
            <person name="Dubinina G."/>
            <person name="Grabovich M."/>
            <person name="Vincze T."/>
            <person name="Roberts R.J."/>
        </authorList>
    </citation>
    <scope>NUCLEOTIDE SEQUENCE [LARGE SCALE GENOMIC DNA]</scope>
    <source>
        <strain evidence="3 4">P</strain>
    </source>
</reference>
<dbReference type="GO" id="GO:0000160">
    <property type="term" value="P:phosphorelay signal transduction system"/>
    <property type="evidence" value="ECO:0007669"/>
    <property type="project" value="InterPro"/>
</dbReference>
<evidence type="ECO:0000313" key="3">
    <source>
        <dbReference type="EMBL" id="QEN06108.1"/>
    </source>
</evidence>
<evidence type="ECO:0000259" key="2">
    <source>
        <dbReference type="PROSITE" id="PS50110"/>
    </source>
</evidence>
<dbReference type="PANTHER" id="PTHR43228">
    <property type="entry name" value="TWO-COMPONENT RESPONSE REGULATOR"/>
    <property type="match status" value="1"/>
</dbReference>
<dbReference type="InterPro" id="IPR001789">
    <property type="entry name" value="Sig_transdc_resp-reg_receiver"/>
</dbReference>
<name>A0A5C1QFC1_9SPIO</name>
<dbReference type="KEGG" id="sper:EW093_15915"/>
<dbReference type="InterPro" id="IPR052048">
    <property type="entry name" value="ST_Response_Regulator"/>
</dbReference>
<dbReference type="InterPro" id="IPR011006">
    <property type="entry name" value="CheY-like_superfamily"/>
</dbReference>
<reference evidence="3 4" key="2">
    <citation type="submission" date="2019-09" db="EMBL/GenBank/DDBJ databases">
        <title>Complete Genome Sequence and Methylome Analysis of free living Spirochaetas.</title>
        <authorList>
            <person name="Leshcheva N."/>
            <person name="Mikheeva N."/>
        </authorList>
    </citation>
    <scope>NUCLEOTIDE SEQUENCE [LARGE SCALE GENOMIC DNA]</scope>
    <source>
        <strain evidence="3 4">P</strain>
    </source>
</reference>
<dbReference type="CDD" id="cd17542">
    <property type="entry name" value="REC_CheY"/>
    <property type="match status" value="1"/>
</dbReference>
<feature type="domain" description="Response regulatory" evidence="2">
    <location>
        <begin position="26"/>
        <end position="143"/>
    </location>
</feature>
<gene>
    <name evidence="3" type="ORF">EW093_15915</name>
</gene>
<dbReference type="PROSITE" id="PS50110">
    <property type="entry name" value="RESPONSE_REGULATORY"/>
    <property type="match status" value="1"/>
</dbReference>
<feature type="modified residue" description="4-aspartylphosphate" evidence="1">
    <location>
        <position position="78"/>
    </location>
</feature>
<evidence type="ECO:0000256" key="1">
    <source>
        <dbReference type="PROSITE-ProRule" id="PRU00169"/>
    </source>
</evidence>
<sequence length="144" mass="15852">MKSSSDLPTINDRKPEGKNAQGAAYRVLVVDDSVFVTKQISQILNSEGFEVVATAGNGEEGLEKYKELHPNIDVVTMDITMPKMDGVTALEKIMEFDKNAKVIMVSALGKQDLVKKALMTGAKNYIVKPLDRKKVLERVVSVLK</sequence>